<sequence>MGADVGQPGAHADTVLEPAGAKERRPRSLPLSLCPPPASRLEILSSLFAGGTLRRTVRLIEMPTRKGAGRRSSNVRVRSTSIPVEYLIKMLPNQ</sequence>
<evidence type="ECO:0000313" key="3">
    <source>
        <dbReference type="WBParaSite" id="TMUE_3000012189.1"/>
    </source>
</evidence>
<dbReference type="AlphaFoldDB" id="A0A5S6QYM1"/>
<accession>A0A5S6QYM1</accession>
<protein>
    <submittedName>
        <fullName evidence="3">Uncharacterized protein</fullName>
    </submittedName>
</protein>
<dbReference type="WBParaSite" id="TMUE_3000012189.1">
    <property type="protein sequence ID" value="TMUE_3000012189.1"/>
    <property type="gene ID" value="WBGene00301493"/>
</dbReference>
<keyword evidence="2" id="KW-1185">Reference proteome</keyword>
<name>A0A5S6QYM1_TRIMR</name>
<organism evidence="2 3">
    <name type="scientific">Trichuris muris</name>
    <name type="common">Mouse whipworm</name>
    <dbReference type="NCBI Taxonomy" id="70415"/>
    <lineage>
        <taxon>Eukaryota</taxon>
        <taxon>Metazoa</taxon>
        <taxon>Ecdysozoa</taxon>
        <taxon>Nematoda</taxon>
        <taxon>Enoplea</taxon>
        <taxon>Dorylaimia</taxon>
        <taxon>Trichinellida</taxon>
        <taxon>Trichuridae</taxon>
        <taxon>Trichuris</taxon>
    </lineage>
</organism>
<reference evidence="3" key="1">
    <citation type="submission" date="2019-12" db="UniProtKB">
        <authorList>
            <consortium name="WormBaseParasite"/>
        </authorList>
    </citation>
    <scope>IDENTIFICATION</scope>
</reference>
<feature type="region of interest" description="Disordered" evidence="1">
    <location>
        <begin position="1"/>
        <end position="33"/>
    </location>
</feature>
<evidence type="ECO:0000256" key="1">
    <source>
        <dbReference type="SAM" id="MobiDB-lite"/>
    </source>
</evidence>
<proteinExistence type="predicted"/>
<dbReference type="Proteomes" id="UP000046395">
    <property type="component" value="Unassembled WGS sequence"/>
</dbReference>
<evidence type="ECO:0000313" key="2">
    <source>
        <dbReference type="Proteomes" id="UP000046395"/>
    </source>
</evidence>